<evidence type="ECO:0000256" key="10">
    <source>
        <dbReference type="ARBA" id="ARBA00048336"/>
    </source>
</evidence>
<evidence type="ECO:0000259" key="14">
    <source>
        <dbReference type="PROSITE" id="PS51479"/>
    </source>
</evidence>
<sequence length="294" mass="33463">MSRPFQTCTTDVSSPVKLYLPCGYTHIASTRKKLGRKTMFDNENFHVFRDENAVKEKEKVSRTNLPRKAKNFSKAQLQLALRKKKECNVKALQIVEALLEPVTDVDRFLLMLRDINQCHFEDIIQERAISLNCGYPLCPKQLDKIPSQKYVISLASKKVFDITERKNFCSGQCYKASNYIKNQMLTSPLWLRDQEDIPEFRLLSSEAEVEKPATSKLPPTTGGMVVDLAGINTDDLKIVERTYPKEEGCIIREGSEIVFKQDTASLTTSDGNKKEEEDQSELEVGLSKLSVRDD</sequence>
<dbReference type="GO" id="GO:0008420">
    <property type="term" value="F:RNA polymerase II CTD heptapeptide repeat phosphatase activity"/>
    <property type="evidence" value="ECO:0007669"/>
    <property type="project" value="UniProtKB-UniRule"/>
</dbReference>
<dbReference type="Gene3D" id="1.25.40.820">
    <property type="match status" value="1"/>
</dbReference>
<protein>
    <recommendedName>
        <fullName evidence="12">RNA polymerase II subunit B1 CTD phosphatase RPAP2 homolog</fullName>
        <ecNumber evidence="12">3.1.3.16</ecNumber>
    </recommendedName>
</protein>
<evidence type="ECO:0000256" key="9">
    <source>
        <dbReference type="ARBA" id="ARBA00047761"/>
    </source>
</evidence>
<evidence type="ECO:0000313" key="15">
    <source>
        <dbReference type="EMBL" id="CAG6549233.1"/>
    </source>
</evidence>
<keyword evidence="7 12" id="KW-0904">Protein phosphatase</keyword>
<keyword evidence="8 12" id="KW-0539">Nucleus</keyword>
<dbReference type="EMBL" id="HBUE01240308">
    <property type="protein sequence ID" value="CAG6549233.1"/>
    <property type="molecule type" value="Transcribed_RNA"/>
</dbReference>
<evidence type="ECO:0000256" key="5">
    <source>
        <dbReference type="ARBA" id="ARBA00022801"/>
    </source>
</evidence>
<evidence type="ECO:0000256" key="2">
    <source>
        <dbReference type="ARBA" id="ARBA00005676"/>
    </source>
</evidence>
<keyword evidence="6 12" id="KW-0862">Zinc</keyword>
<dbReference type="GO" id="GO:0043175">
    <property type="term" value="F:RNA polymerase core enzyme binding"/>
    <property type="evidence" value="ECO:0007669"/>
    <property type="project" value="UniProtKB-UniRule"/>
</dbReference>
<evidence type="ECO:0000256" key="3">
    <source>
        <dbReference type="ARBA" id="ARBA00022723"/>
    </source>
</evidence>
<keyword evidence="3 12" id="KW-0479">Metal-binding</keyword>
<evidence type="ECO:0000256" key="7">
    <source>
        <dbReference type="ARBA" id="ARBA00022912"/>
    </source>
</evidence>
<dbReference type="EMBL" id="HBUE01347321">
    <property type="protein sequence ID" value="CAG6601498.1"/>
    <property type="molecule type" value="Transcribed_RNA"/>
</dbReference>
<dbReference type="GO" id="GO:0005737">
    <property type="term" value="C:cytoplasm"/>
    <property type="evidence" value="ECO:0007669"/>
    <property type="project" value="TreeGrafter"/>
</dbReference>
<dbReference type="InterPro" id="IPR007308">
    <property type="entry name" value="Rtr1/RPAP2_dom"/>
</dbReference>
<feature type="domain" description="RTR1-type" evidence="14">
    <location>
        <begin position="110"/>
        <end position="193"/>
    </location>
</feature>
<dbReference type="GO" id="GO:0008270">
    <property type="term" value="F:zinc ion binding"/>
    <property type="evidence" value="ECO:0007669"/>
    <property type="project" value="UniProtKB-KW"/>
</dbReference>
<dbReference type="Pfam" id="PF04181">
    <property type="entry name" value="RPAP2_Rtr1"/>
    <property type="match status" value="1"/>
</dbReference>
<comment type="catalytic activity">
    <reaction evidence="9 12">
        <text>O-phospho-L-seryl-[protein] + H2O = L-seryl-[protein] + phosphate</text>
        <dbReference type="Rhea" id="RHEA:20629"/>
        <dbReference type="Rhea" id="RHEA-COMP:9863"/>
        <dbReference type="Rhea" id="RHEA-COMP:11604"/>
        <dbReference type="ChEBI" id="CHEBI:15377"/>
        <dbReference type="ChEBI" id="CHEBI:29999"/>
        <dbReference type="ChEBI" id="CHEBI:43474"/>
        <dbReference type="ChEBI" id="CHEBI:83421"/>
        <dbReference type="EC" id="3.1.3.16"/>
    </reaction>
</comment>
<dbReference type="PANTHER" id="PTHR14732:SF0">
    <property type="entry name" value="RNA POLYMERASE II SUBUNIT B1 CTD PHOSPHATASE RPAP2-RELATED"/>
    <property type="match status" value="1"/>
</dbReference>
<name>A0A8D8N2D3_CULPI</name>
<keyword evidence="5 12" id="KW-0378">Hydrolase</keyword>
<comment type="function">
    <text evidence="12">Putative RNA polymerase II subunit B1 C-terminal domain (CTD) phosphatase involved in RNA polymerase II transcription regulation.</text>
</comment>
<dbReference type="GO" id="GO:0005634">
    <property type="term" value="C:nucleus"/>
    <property type="evidence" value="ECO:0007669"/>
    <property type="project" value="UniProtKB-SubCell"/>
</dbReference>
<evidence type="ECO:0000256" key="13">
    <source>
        <dbReference type="SAM" id="MobiDB-lite"/>
    </source>
</evidence>
<evidence type="ECO:0000256" key="8">
    <source>
        <dbReference type="ARBA" id="ARBA00023242"/>
    </source>
</evidence>
<evidence type="ECO:0000256" key="12">
    <source>
        <dbReference type="RuleBase" id="RU367080"/>
    </source>
</evidence>
<dbReference type="InterPro" id="IPR038534">
    <property type="entry name" value="Rtr1/RPAP2_sf"/>
</dbReference>
<organism evidence="15">
    <name type="scientific">Culex pipiens</name>
    <name type="common">House mosquito</name>
    <dbReference type="NCBI Taxonomy" id="7175"/>
    <lineage>
        <taxon>Eukaryota</taxon>
        <taxon>Metazoa</taxon>
        <taxon>Ecdysozoa</taxon>
        <taxon>Arthropoda</taxon>
        <taxon>Hexapoda</taxon>
        <taxon>Insecta</taxon>
        <taxon>Pterygota</taxon>
        <taxon>Neoptera</taxon>
        <taxon>Endopterygota</taxon>
        <taxon>Diptera</taxon>
        <taxon>Nematocera</taxon>
        <taxon>Culicoidea</taxon>
        <taxon>Culicidae</taxon>
        <taxon>Culicinae</taxon>
        <taxon>Culicini</taxon>
        <taxon>Culex</taxon>
        <taxon>Culex</taxon>
    </lineage>
</organism>
<evidence type="ECO:0000256" key="6">
    <source>
        <dbReference type="ARBA" id="ARBA00022833"/>
    </source>
</evidence>
<dbReference type="EC" id="3.1.3.16" evidence="12"/>
<comment type="subcellular location">
    <subcellularLocation>
        <location evidence="1 12">Nucleus</location>
    </subcellularLocation>
</comment>
<comment type="similarity">
    <text evidence="2 11 12">Belongs to the RPAP2 family.</text>
</comment>
<dbReference type="PANTHER" id="PTHR14732">
    <property type="entry name" value="RNA POLYMERASE II SUBUNIT B1 CTD PHOSPHATASE RPAP2-RELATED"/>
    <property type="match status" value="1"/>
</dbReference>
<comment type="catalytic activity">
    <reaction evidence="10 12">
        <text>O-phospho-L-threonyl-[protein] + H2O = L-threonyl-[protein] + phosphate</text>
        <dbReference type="Rhea" id="RHEA:47004"/>
        <dbReference type="Rhea" id="RHEA-COMP:11060"/>
        <dbReference type="Rhea" id="RHEA-COMP:11605"/>
        <dbReference type="ChEBI" id="CHEBI:15377"/>
        <dbReference type="ChEBI" id="CHEBI:30013"/>
        <dbReference type="ChEBI" id="CHEBI:43474"/>
        <dbReference type="ChEBI" id="CHEBI:61977"/>
        <dbReference type="EC" id="3.1.3.16"/>
    </reaction>
</comment>
<evidence type="ECO:0000256" key="4">
    <source>
        <dbReference type="ARBA" id="ARBA00022771"/>
    </source>
</evidence>
<evidence type="ECO:0000256" key="1">
    <source>
        <dbReference type="ARBA" id="ARBA00004123"/>
    </source>
</evidence>
<dbReference type="InterPro" id="IPR039693">
    <property type="entry name" value="Rtr1/RPAP2"/>
</dbReference>
<dbReference type="AlphaFoldDB" id="A0A8D8N2D3"/>
<reference evidence="15" key="1">
    <citation type="submission" date="2021-05" db="EMBL/GenBank/DDBJ databases">
        <authorList>
            <person name="Alioto T."/>
            <person name="Alioto T."/>
            <person name="Gomez Garrido J."/>
        </authorList>
    </citation>
    <scope>NUCLEOTIDE SEQUENCE</scope>
</reference>
<proteinExistence type="inferred from homology"/>
<dbReference type="PROSITE" id="PS51479">
    <property type="entry name" value="ZF_RTR1"/>
    <property type="match status" value="1"/>
</dbReference>
<feature type="region of interest" description="Disordered" evidence="13">
    <location>
        <begin position="262"/>
        <end position="294"/>
    </location>
</feature>
<evidence type="ECO:0000256" key="11">
    <source>
        <dbReference type="PROSITE-ProRule" id="PRU00812"/>
    </source>
</evidence>
<accession>A0A8D8N2D3</accession>
<keyword evidence="4 12" id="KW-0863">Zinc-finger</keyword>